<dbReference type="Pfam" id="PF06985">
    <property type="entry name" value="HET"/>
    <property type="match status" value="1"/>
</dbReference>
<evidence type="ECO:0000313" key="3">
    <source>
        <dbReference type="Proteomes" id="UP001444661"/>
    </source>
</evidence>
<dbReference type="PANTHER" id="PTHR33112:SF16">
    <property type="entry name" value="HETEROKARYON INCOMPATIBILITY DOMAIN-CONTAINING PROTEIN"/>
    <property type="match status" value="1"/>
</dbReference>
<evidence type="ECO:0000313" key="2">
    <source>
        <dbReference type="EMBL" id="KAK8017737.1"/>
    </source>
</evidence>
<organism evidence="2 3">
    <name type="scientific">Apiospora rasikravindrae</name>
    <dbReference type="NCBI Taxonomy" id="990691"/>
    <lineage>
        <taxon>Eukaryota</taxon>
        <taxon>Fungi</taxon>
        <taxon>Dikarya</taxon>
        <taxon>Ascomycota</taxon>
        <taxon>Pezizomycotina</taxon>
        <taxon>Sordariomycetes</taxon>
        <taxon>Xylariomycetidae</taxon>
        <taxon>Amphisphaeriales</taxon>
        <taxon>Apiosporaceae</taxon>
        <taxon>Apiospora</taxon>
    </lineage>
</organism>
<proteinExistence type="predicted"/>
<dbReference type="Proteomes" id="UP001444661">
    <property type="component" value="Unassembled WGS sequence"/>
</dbReference>
<dbReference type="InterPro" id="IPR010730">
    <property type="entry name" value="HET"/>
</dbReference>
<name>A0ABR1RSF3_9PEZI</name>
<protein>
    <submittedName>
        <fullName evidence="2">HET-domain-containing protein</fullName>
    </submittedName>
</protein>
<accession>A0ABR1RSF3</accession>
<feature type="domain" description="Heterokaryon incompatibility" evidence="1">
    <location>
        <begin position="166"/>
        <end position="318"/>
    </location>
</feature>
<gene>
    <name evidence="2" type="ORF">PG993_014063</name>
</gene>
<evidence type="ECO:0000259" key="1">
    <source>
        <dbReference type="Pfam" id="PF06985"/>
    </source>
</evidence>
<keyword evidence="3" id="KW-1185">Reference proteome</keyword>
<comment type="caution">
    <text evidence="2">The sequence shown here is derived from an EMBL/GenBank/DDBJ whole genome shotgun (WGS) entry which is preliminary data.</text>
</comment>
<dbReference type="PANTHER" id="PTHR33112">
    <property type="entry name" value="DOMAIN PROTEIN, PUTATIVE-RELATED"/>
    <property type="match status" value="1"/>
</dbReference>
<dbReference type="EMBL" id="JAQQWK010000013">
    <property type="protein sequence ID" value="KAK8017737.1"/>
    <property type="molecule type" value="Genomic_DNA"/>
</dbReference>
<sequence>MEVEPQVWLDSILDPFNLPSSPPFCAVCEKLFDSYYERHPVMWPSCKNVEASGKETCARCRLVYTGVSAVLPSIQTWDHAQLYGRLMIKGYHIKVTEDTFLQVGVYGCDPGPSEHQPIIWIDFQVNPHDGVGRSTLPKRIIDLELKEGAGLDVVLRDPGHHDNAPYIALSYCWGNGQNLTTTKDTLDSHRTRIRWDELPTLFRDVIEIGRALSLRFLWIDALCIIQDDEEDWKQEAQKMAAYYSNAWLTIAADHAPGVGHTPLPAKRSPAMRLEGDFAADGATILVHRLPIHFEMEDDSFHNTPSPLPLFTRAWALQERLLSRRTLHLGPEEAMWECCSAYWCECGRPIDRLGYPGFNDRPLRQAHHNALRFPAPMQRLYDHWNTVLGKYLARELSFENDRLKAITSLAKDFKATDEMLVTSAAENGRPQLGDYVYGLWTATLPGALIWDLYSYNNGNSRNCNFPTWSWASVTGVRNLHRLTVYRFVPEATVREVPVESWDIDSQNRPTDVPPPCIVLEGLAVKKKCHYVDGPRWLLLNPNNVCQGWHQEYSFLRRGFSLVKAE</sequence>
<reference evidence="2 3" key="1">
    <citation type="submission" date="2023-01" db="EMBL/GenBank/DDBJ databases">
        <title>Analysis of 21 Apiospora genomes using comparative genomics revels a genus with tremendous synthesis potential of carbohydrate active enzymes and secondary metabolites.</title>
        <authorList>
            <person name="Sorensen T."/>
        </authorList>
    </citation>
    <scope>NUCLEOTIDE SEQUENCE [LARGE SCALE GENOMIC DNA]</scope>
    <source>
        <strain evidence="2 3">CBS 33761</strain>
    </source>
</reference>